<feature type="domain" description="Gcp-like" evidence="1">
    <location>
        <begin position="38"/>
        <end position="222"/>
    </location>
</feature>
<dbReference type="SUPFAM" id="SSF53067">
    <property type="entry name" value="Actin-like ATPase domain"/>
    <property type="match status" value="2"/>
</dbReference>
<evidence type="ECO:0000313" key="3">
    <source>
        <dbReference type="Proteomes" id="UP000190102"/>
    </source>
</evidence>
<proteinExistence type="predicted"/>
<dbReference type="NCBIfam" id="TIGR03725">
    <property type="entry name" value="T6A_YeaZ"/>
    <property type="match status" value="1"/>
</dbReference>
<dbReference type="PANTHER" id="PTHR11735:SF11">
    <property type="entry name" value="TRNA THREONYLCARBAMOYLADENOSINE BIOSYNTHESIS PROTEIN TSAB"/>
    <property type="match status" value="1"/>
</dbReference>
<name>A0A1T4L152_9BACT</name>
<evidence type="ECO:0000259" key="1">
    <source>
        <dbReference type="Pfam" id="PF00814"/>
    </source>
</evidence>
<dbReference type="CDD" id="cd24032">
    <property type="entry name" value="ASKHA_NBD_TsaB"/>
    <property type="match status" value="1"/>
</dbReference>
<dbReference type="InterPro" id="IPR000905">
    <property type="entry name" value="Gcp-like_dom"/>
</dbReference>
<dbReference type="OrthoDB" id="9809995at2"/>
<dbReference type="Gene3D" id="3.30.420.40">
    <property type="match status" value="2"/>
</dbReference>
<dbReference type="Proteomes" id="UP000190102">
    <property type="component" value="Unassembled WGS sequence"/>
</dbReference>
<dbReference type="EMBL" id="FUWR01000002">
    <property type="protein sequence ID" value="SJZ48462.1"/>
    <property type="molecule type" value="Genomic_DNA"/>
</dbReference>
<reference evidence="3" key="1">
    <citation type="submission" date="2017-02" db="EMBL/GenBank/DDBJ databases">
        <authorList>
            <person name="Varghese N."/>
            <person name="Submissions S."/>
        </authorList>
    </citation>
    <scope>NUCLEOTIDE SEQUENCE [LARGE SCALE GENOMIC DNA]</scope>
    <source>
        <strain evidence="3">ATCC BAA-34</strain>
    </source>
</reference>
<dbReference type="InterPro" id="IPR043129">
    <property type="entry name" value="ATPase_NBD"/>
</dbReference>
<accession>A0A1T4L152</accession>
<organism evidence="2 3">
    <name type="scientific">Trichlorobacter thiogenes</name>
    <dbReference type="NCBI Taxonomy" id="115783"/>
    <lineage>
        <taxon>Bacteria</taxon>
        <taxon>Pseudomonadati</taxon>
        <taxon>Thermodesulfobacteriota</taxon>
        <taxon>Desulfuromonadia</taxon>
        <taxon>Geobacterales</taxon>
        <taxon>Geobacteraceae</taxon>
        <taxon>Trichlorobacter</taxon>
    </lineage>
</organism>
<dbReference type="GO" id="GO:0005829">
    <property type="term" value="C:cytosol"/>
    <property type="evidence" value="ECO:0007669"/>
    <property type="project" value="TreeGrafter"/>
</dbReference>
<dbReference type="GO" id="GO:0002949">
    <property type="term" value="P:tRNA threonylcarbamoyladenosine modification"/>
    <property type="evidence" value="ECO:0007669"/>
    <property type="project" value="InterPro"/>
</dbReference>
<dbReference type="RefSeq" id="WP_078789012.1">
    <property type="nucleotide sequence ID" value="NZ_FUWR01000002.1"/>
</dbReference>
<protein>
    <submittedName>
        <fullName evidence="2">tRNA threonylcarbamoyladenosine biosynthesis protein TsaB</fullName>
    </submittedName>
</protein>
<sequence length="229" mass="24624">MICLCIETATARVGIALSNNGRLLAESLLDAPGGQQNRLLMPELQRLLDQNNLTINQIDLFACATGPGSFTGVRTGIAATQGLALAAGKPCSGVSTLAMLAMNLPHAAWPVCPMLDARKNEVYTALYRTTDRTTQLKQDCVIPPADFLQMLSGPTIFVGDGALRYQELIQQTLGDNALFAPPTHHLLRPSSGCQLAEAAFQNGLSVPPEQLLPNYLRLSEAELSRQQKI</sequence>
<keyword evidence="3" id="KW-1185">Reference proteome</keyword>
<evidence type="ECO:0000313" key="2">
    <source>
        <dbReference type="EMBL" id="SJZ48462.1"/>
    </source>
</evidence>
<dbReference type="AlphaFoldDB" id="A0A1T4L152"/>
<dbReference type="PANTHER" id="PTHR11735">
    <property type="entry name" value="TRNA N6-ADENOSINE THREONYLCARBAMOYLTRANSFERASE"/>
    <property type="match status" value="1"/>
</dbReference>
<dbReference type="Pfam" id="PF00814">
    <property type="entry name" value="TsaD"/>
    <property type="match status" value="1"/>
</dbReference>
<gene>
    <name evidence="2" type="ORF">SAMN02745119_00717</name>
</gene>
<dbReference type="STRING" id="115783.SAMN02745119_00717"/>
<dbReference type="InterPro" id="IPR022496">
    <property type="entry name" value="T6A_TsaB"/>
</dbReference>